<protein>
    <submittedName>
        <fullName evidence="1">Uncharacterized protein</fullName>
    </submittedName>
</protein>
<sequence length="215" mass="24091">MATTQSTPRPDNPAYNFVMSIPVETTVDVSAMSVRSDSVRVGEVRPRVGLWMAFKMLFAGYVDPRVQLDAKHALETFDNPDYDEPASHMTSVVLGCANQGEEDGEEVRKPRRDNSSWWTVYSLLAHAEFNAPTFSRANEMVVSTWIRKQMHSDGVTKVDTAKVLGLAVRMAFVPTEADVLALQYSAAPAIRAREDAYRRSYWTAWWGRPVARATS</sequence>
<organism evidence="1">
    <name type="scientific">Apple tombus-like virus 2</name>
    <dbReference type="NCBI Taxonomy" id="2709738"/>
    <lineage>
        <taxon>Viruses</taxon>
        <taxon>Riboviria</taxon>
        <taxon>Orthornavirae</taxon>
        <taxon>Kitrinoviricota</taxon>
        <taxon>Tolucaviricetes</taxon>
        <taxon>Tolivirales</taxon>
        <taxon>Tombusviridae</taxon>
    </lineage>
</organism>
<reference evidence="1" key="1">
    <citation type="submission" date="2019-08" db="EMBL/GenBank/DDBJ databases">
        <authorList>
            <person name="Wright A.A."/>
            <person name="Harper S."/>
        </authorList>
    </citation>
    <scope>NUCLEOTIDE SEQUENCE</scope>
    <source>
        <strain evidence="1">WA1</strain>
    </source>
</reference>
<name>A0A6C0X1B4_9TOMB</name>
<evidence type="ECO:0000313" key="1">
    <source>
        <dbReference type="EMBL" id="QIC52842.1"/>
    </source>
</evidence>
<proteinExistence type="predicted"/>
<accession>A0A6C0X1B4</accession>
<dbReference type="EMBL" id="MN386969">
    <property type="protein sequence ID" value="QIC52842.1"/>
    <property type="molecule type" value="Genomic_RNA"/>
</dbReference>